<dbReference type="PANTHER" id="PTHR30445">
    <property type="entry name" value="K(+)_H(+) ANTIPORTER SUBUNIT KHTT"/>
    <property type="match status" value="1"/>
</dbReference>
<feature type="compositionally biased region" description="Basic residues" evidence="1">
    <location>
        <begin position="61"/>
        <end position="71"/>
    </location>
</feature>
<dbReference type="InterPro" id="IPR014729">
    <property type="entry name" value="Rossmann-like_a/b/a_fold"/>
</dbReference>
<evidence type="ECO:0000313" key="3">
    <source>
        <dbReference type="EMBL" id="GGQ48786.1"/>
    </source>
</evidence>
<organism evidence="3 4">
    <name type="scientific">Streptomyces ruber</name>
    <dbReference type="NCBI Taxonomy" id="83378"/>
    <lineage>
        <taxon>Bacteria</taxon>
        <taxon>Bacillati</taxon>
        <taxon>Actinomycetota</taxon>
        <taxon>Actinomycetes</taxon>
        <taxon>Kitasatosporales</taxon>
        <taxon>Streptomycetaceae</taxon>
        <taxon>Streptomyces</taxon>
    </lineage>
</organism>
<reference evidence="3" key="2">
    <citation type="submission" date="2020-09" db="EMBL/GenBank/DDBJ databases">
        <authorList>
            <person name="Sun Q."/>
            <person name="Ohkuma M."/>
        </authorList>
    </citation>
    <scope>NUCLEOTIDE SEQUENCE</scope>
    <source>
        <strain evidence="3">JCM 3131</strain>
    </source>
</reference>
<dbReference type="GO" id="GO:0006813">
    <property type="term" value="P:potassium ion transport"/>
    <property type="evidence" value="ECO:0007669"/>
    <property type="project" value="InterPro"/>
</dbReference>
<dbReference type="InterPro" id="IPR006037">
    <property type="entry name" value="RCK_C"/>
</dbReference>
<dbReference type="Gene3D" id="3.30.70.1450">
    <property type="entry name" value="Regulator of K+ conductance, C-terminal domain"/>
    <property type="match status" value="1"/>
</dbReference>
<dbReference type="InterPro" id="IPR050144">
    <property type="entry name" value="AAE_transporter"/>
</dbReference>
<dbReference type="AlphaFoldDB" id="A0A918B9C0"/>
<dbReference type="Gene3D" id="3.40.50.620">
    <property type="entry name" value="HUPs"/>
    <property type="match status" value="1"/>
</dbReference>
<dbReference type="Pfam" id="PF02080">
    <property type="entry name" value="TrkA_C"/>
    <property type="match status" value="1"/>
</dbReference>
<dbReference type="Pfam" id="PF25991">
    <property type="entry name" value="KhtT_N"/>
    <property type="match status" value="1"/>
</dbReference>
<dbReference type="SUPFAM" id="SSF116726">
    <property type="entry name" value="TrkA C-terminal domain-like"/>
    <property type="match status" value="1"/>
</dbReference>
<feature type="region of interest" description="Disordered" evidence="1">
    <location>
        <begin position="37"/>
        <end position="71"/>
    </location>
</feature>
<protein>
    <recommendedName>
        <fullName evidence="2">RCK C-terminal domain-containing protein</fullName>
    </recommendedName>
</protein>
<name>A0A918B9C0_9ACTN</name>
<feature type="domain" description="RCK C-terminal" evidence="2">
    <location>
        <begin position="238"/>
        <end position="324"/>
    </location>
</feature>
<dbReference type="PANTHER" id="PTHR30445:SF8">
    <property type="entry name" value="K(+)_H(+) ANTIPORTER SUBUNIT KHTT"/>
    <property type="match status" value="1"/>
</dbReference>
<dbReference type="PROSITE" id="PS51202">
    <property type="entry name" value="RCK_C"/>
    <property type="match status" value="1"/>
</dbReference>
<gene>
    <name evidence="3" type="ORF">GCM10010145_16930</name>
</gene>
<dbReference type="SUPFAM" id="SSF52402">
    <property type="entry name" value="Adenine nucleotide alpha hydrolases-like"/>
    <property type="match status" value="1"/>
</dbReference>
<accession>A0A918B9C0</accession>
<evidence type="ECO:0000259" key="2">
    <source>
        <dbReference type="PROSITE" id="PS51202"/>
    </source>
</evidence>
<feature type="compositionally biased region" description="Basic residues" evidence="1">
    <location>
        <begin position="39"/>
        <end position="49"/>
    </location>
</feature>
<evidence type="ECO:0000313" key="4">
    <source>
        <dbReference type="Proteomes" id="UP000620156"/>
    </source>
</evidence>
<dbReference type="EMBL" id="BMQK01000003">
    <property type="protein sequence ID" value="GGQ48786.1"/>
    <property type="molecule type" value="Genomic_DNA"/>
</dbReference>
<comment type="caution">
    <text evidence="3">The sequence shown here is derived from an EMBL/GenBank/DDBJ whole genome shotgun (WGS) entry which is preliminary data.</text>
</comment>
<dbReference type="GO" id="GO:0008324">
    <property type="term" value="F:monoatomic cation transmembrane transporter activity"/>
    <property type="evidence" value="ECO:0007669"/>
    <property type="project" value="InterPro"/>
</dbReference>
<evidence type="ECO:0000256" key="1">
    <source>
        <dbReference type="SAM" id="MobiDB-lite"/>
    </source>
</evidence>
<reference evidence="3" key="1">
    <citation type="journal article" date="2014" name="Int. J. Syst. Evol. Microbiol.">
        <title>Complete genome sequence of Corynebacterium casei LMG S-19264T (=DSM 44701T), isolated from a smear-ripened cheese.</title>
        <authorList>
            <consortium name="US DOE Joint Genome Institute (JGI-PGF)"/>
            <person name="Walter F."/>
            <person name="Albersmeier A."/>
            <person name="Kalinowski J."/>
            <person name="Ruckert C."/>
        </authorList>
    </citation>
    <scope>NUCLEOTIDE SEQUENCE</scope>
    <source>
        <strain evidence="3">JCM 3131</strain>
    </source>
</reference>
<sequence>MEVCVMVPPVAAGVGGSAGSLAAAECAAGGTACRERPLRLPHARNRHPRQGGGEATDAARRHPARRVPRQAHGRIRTACPGLRVDDEQTEGPVTGALLKAAEDAEPLLLGSRGPSGTTGSLVGSASLLRPGPVPGCPAVRAASPGYGRPGPQVRTDTATADGVMHVDVNEVLLPGVGLRYEFTNHEGERVGVVAQRSGEFELVVYPGEDPDEARPVLRLTGEEADTLAEILGAPRIAERFADLTREVPGLGAGQVEVRPGSPFAGRPLGETRARTRTGASIVAVVRGEDVIASPGPAQRLRAGDVLVVIGTREGITGVQHIVQG</sequence>
<dbReference type="InterPro" id="IPR058776">
    <property type="entry name" value="KhtT-like_N"/>
</dbReference>
<dbReference type="InterPro" id="IPR036721">
    <property type="entry name" value="RCK_C_sf"/>
</dbReference>
<keyword evidence="4" id="KW-1185">Reference proteome</keyword>
<dbReference type="Proteomes" id="UP000620156">
    <property type="component" value="Unassembled WGS sequence"/>
</dbReference>
<proteinExistence type="predicted"/>